<dbReference type="InterPro" id="IPR036388">
    <property type="entry name" value="WH-like_DNA-bd_sf"/>
</dbReference>
<feature type="domain" description="Transcription regulator TrmB N-terminal" evidence="1">
    <location>
        <begin position="8"/>
        <end position="76"/>
    </location>
</feature>
<dbReference type="AlphaFoldDB" id="A0A1G2CJC1"/>
<dbReference type="Pfam" id="PF01978">
    <property type="entry name" value="TrmB"/>
    <property type="match status" value="1"/>
</dbReference>
<protein>
    <recommendedName>
        <fullName evidence="1">Transcription regulator TrmB N-terminal domain-containing protein</fullName>
    </recommendedName>
</protein>
<sequence length="248" mass="27785">MNKDINLLAKLGFTPTESNIYHALLKHGPASIRGLASVTEINRGTVYEALKRLADKGLVVRSQKKRERRFVAQNPEMLEVLFKNERRRLVSIRKELTRTLPELKTLYGISHHQPVICIYEGHSGAAFILEDVLKTMSTEKDKEYYVYSAANIREHLYFNFGSFSDRRIKAGIRAKVIAIGGGGELRGLDERKWLSDKSGVPAYTIIYGKKVAMISLGPGGKPIGVVIEDAGIAQTQRLIFESLWKALA</sequence>
<comment type="caution">
    <text evidence="2">The sequence shown here is derived from an EMBL/GenBank/DDBJ whole genome shotgun (WGS) entry which is preliminary data.</text>
</comment>
<name>A0A1G2CJC1_9BACT</name>
<gene>
    <name evidence="2" type="ORF">A3A43_02665</name>
</gene>
<reference evidence="2 3" key="1">
    <citation type="journal article" date="2016" name="Nat. Commun.">
        <title>Thousands of microbial genomes shed light on interconnected biogeochemical processes in an aquifer system.</title>
        <authorList>
            <person name="Anantharaman K."/>
            <person name="Brown C.T."/>
            <person name="Hug L.A."/>
            <person name="Sharon I."/>
            <person name="Castelle C.J."/>
            <person name="Probst A.J."/>
            <person name="Thomas B.C."/>
            <person name="Singh A."/>
            <person name="Wilkins M.J."/>
            <person name="Karaoz U."/>
            <person name="Brodie E.L."/>
            <person name="Williams K.H."/>
            <person name="Hubbard S.S."/>
            <person name="Banfield J.F."/>
        </authorList>
    </citation>
    <scope>NUCLEOTIDE SEQUENCE [LARGE SCALE GENOMIC DNA]</scope>
</reference>
<evidence type="ECO:0000259" key="1">
    <source>
        <dbReference type="Pfam" id="PF01978"/>
    </source>
</evidence>
<dbReference type="PANTHER" id="PTHR34293">
    <property type="entry name" value="HTH-TYPE TRANSCRIPTIONAL REGULATOR TRMBL2"/>
    <property type="match status" value="1"/>
</dbReference>
<dbReference type="InterPro" id="IPR002831">
    <property type="entry name" value="Tscrpt_reg_TrmB_N"/>
</dbReference>
<dbReference type="CDD" id="cd00090">
    <property type="entry name" value="HTH_ARSR"/>
    <property type="match status" value="1"/>
</dbReference>
<dbReference type="Gene3D" id="1.10.10.10">
    <property type="entry name" value="Winged helix-like DNA-binding domain superfamily/Winged helix DNA-binding domain"/>
    <property type="match status" value="1"/>
</dbReference>
<dbReference type="STRING" id="1798652.A3A43_02665"/>
<dbReference type="EMBL" id="MHLC01000009">
    <property type="protein sequence ID" value="OGZ01504.1"/>
    <property type="molecule type" value="Genomic_DNA"/>
</dbReference>
<organism evidence="2 3">
    <name type="scientific">Candidatus Liptonbacteria bacterium RIFCSPLOWO2_01_FULL_56_20</name>
    <dbReference type="NCBI Taxonomy" id="1798652"/>
    <lineage>
        <taxon>Bacteria</taxon>
        <taxon>Candidatus Liptoniibacteriota</taxon>
    </lineage>
</organism>
<proteinExistence type="predicted"/>
<dbReference type="InterPro" id="IPR036390">
    <property type="entry name" value="WH_DNA-bd_sf"/>
</dbReference>
<dbReference type="PANTHER" id="PTHR34293:SF1">
    <property type="entry name" value="HTH-TYPE TRANSCRIPTIONAL REGULATOR TRMBL2"/>
    <property type="match status" value="1"/>
</dbReference>
<dbReference type="InterPro" id="IPR011991">
    <property type="entry name" value="ArsR-like_HTH"/>
</dbReference>
<accession>A0A1G2CJC1</accession>
<dbReference type="Proteomes" id="UP000178495">
    <property type="component" value="Unassembled WGS sequence"/>
</dbReference>
<dbReference type="InterPro" id="IPR051797">
    <property type="entry name" value="TrmB-like"/>
</dbReference>
<dbReference type="SUPFAM" id="SSF46785">
    <property type="entry name" value="Winged helix' DNA-binding domain"/>
    <property type="match status" value="1"/>
</dbReference>
<evidence type="ECO:0000313" key="3">
    <source>
        <dbReference type="Proteomes" id="UP000178495"/>
    </source>
</evidence>
<evidence type="ECO:0000313" key="2">
    <source>
        <dbReference type="EMBL" id="OGZ01504.1"/>
    </source>
</evidence>